<dbReference type="GO" id="GO:0006281">
    <property type="term" value="P:DNA repair"/>
    <property type="evidence" value="ECO:0007669"/>
    <property type="project" value="TreeGrafter"/>
</dbReference>
<dbReference type="GO" id="GO:0005829">
    <property type="term" value="C:cytosol"/>
    <property type="evidence" value="ECO:0007669"/>
    <property type="project" value="TreeGrafter"/>
</dbReference>
<dbReference type="NCBIfam" id="TIGR01449">
    <property type="entry name" value="PGP_bact"/>
    <property type="match status" value="1"/>
</dbReference>
<dbReference type="EC" id="3.1.3.18" evidence="5"/>
<dbReference type="SFLD" id="SFLDG01129">
    <property type="entry name" value="C1.5:_HAD__Beta-PGM__Phosphata"/>
    <property type="match status" value="1"/>
</dbReference>
<dbReference type="InterPro" id="IPR050155">
    <property type="entry name" value="HAD-like_hydrolase_sf"/>
</dbReference>
<evidence type="ECO:0000256" key="3">
    <source>
        <dbReference type="ARBA" id="ARBA00004818"/>
    </source>
</evidence>
<reference evidence="10 11" key="1">
    <citation type="submission" date="2018-07" db="EMBL/GenBank/DDBJ databases">
        <title>Genomic Encyclopedia of Type Strains, Phase IV (KMG-IV): sequencing the most valuable type-strain genomes for metagenomic binning, comparative biology and taxonomic classification.</title>
        <authorList>
            <person name="Goeker M."/>
        </authorList>
    </citation>
    <scope>NUCLEOTIDE SEQUENCE [LARGE SCALE GENOMIC DNA]</scope>
    <source>
        <strain evidence="10 11">DSM 21634</strain>
    </source>
</reference>
<keyword evidence="8" id="KW-0460">Magnesium</keyword>
<gene>
    <name evidence="10" type="ORF">DES41_101721</name>
</gene>
<protein>
    <recommendedName>
        <fullName evidence="5">phosphoglycolate phosphatase</fullName>
        <ecNumber evidence="5">3.1.3.18</ecNumber>
    </recommendedName>
</protein>
<name>A0A368Y9V2_9BURK</name>
<dbReference type="SFLD" id="SFLDG01135">
    <property type="entry name" value="C1.5.6:_HAD__Beta-PGM__Phospha"/>
    <property type="match status" value="1"/>
</dbReference>
<comment type="similarity">
    <text evidence="4">Belongs to the HAD-like hydrolase superfamily. CbbY/CbbZ/Gph/YieH family.</text>
</comment>
<dbReference type="AlphaFoldDB" id="A0A368Y9V2"/>
<organism evidence="10 11">
    <name type="scientific">Pseudorhodoferax soli</name>
    <dbReference type="NCBI Taxonomy" id="545864"/>
    <lineage>
        <taxon>Bacteria</taxon>
        <taxon>Pseudomonadati</taxon>
        <taxon>Pseudomonadota</taxon>
        <taxon>Betaproteobacteria</taxon>
        <taxon>Burkholderiales</taxon>
        <taxon>Comamonadaceae</taxon>
    </lineage>
</organism>
<comment type="caution">
    <text evidence="10">The sequence shown here is derived from an EMBL/GenBank/DDBJ whole genome shotgun (WGS) entry which is preliminary data.</text>
</comment>
<proteinExistence type="inferred from homology"/>
<evidence type="ECO:0000256" key="1">
    <source>
        <dbReference type="ARBA" id="ARBA00000830"/>
    </source>
</evidence>
<evidence type="ECO:0000256" key="9">
    <source>
        <dbReference type="ARBA" id="ARBA00023277"/>
    </source>
</evidence>
<evidence type="ECO:0000256" key="7">
    <source>
        <dbReference type="ARBA" id="ARBA00022801"/>
    </source>
</evidence>
<dbReference type="InterPro" id="IPR023198">
    <property type="entry name" value="PGP-like_dom2"/>
</dbReference>
<evidence type="ECO:0000256" key="6">
    <source>
        <dbReference type="ARBA" id="ARBA00022723"/>
    </source>
</evidence>
<dbReference type="Gene3D" id="3.40.50.1000">
    <property type="entry name" value="HAD superfamily/HAD-like"/>
    <property type="match status" value="1"/>
</dbReference>
<dbReference type="InterPro" id="IPR006439">
    <property type="entry name" value="HAD-SF_hydro_IA"/>
</dbReference>
<accession>A0A368Y9V2</accession>
<evidence type="ECO:0000313" key="11">
    <source>
        <dbReference type="Proteomes" id="UP000252884"/>
    </source>
</evidence>
<dbReference type="GO" id="GO:0046872">
    <property type="term" value="F:metal ion binding"/>
    <property type="evidence" value="ECO:0007669"/>
    <property type="project" value="UniProtKB-KW"/>
</dbReference>
<dbReference type="InterPro" id="IPR023214">
    <property type="entry name" value="HAD_sf"/>
</dbReference>
<evidence type="ECO:0000256" key="4">
    <source>
        <dbReference type="ARBA" id="ARBA00006171"/>
    </source>
</evidence>
<dbReference type="PANTHER" id="PTHR43434">
    <property type="entry name" value="PHOSPHOGLYCOLATE PHOSPHATASE"/>
    <property type="match status" value="1"/>
</dbReference>
<keyword evidence="6" id="KW-0479">Metal-binding</keyword>
<dbReference type="SUPFAM" id="SSF56784">
    <property type="entry name" value="HAD-like"/>
    <property type="match status" value="1"/>
</dbReference>
<dbReference type="SFLD" id="SFLDS00003">
    <property type="entry name" value="Haloacid_Dehalogenase"/>
    <property type="match status" value="1"/>
</dbReference>
<keyword evidence="11" id="KW-1185">Reference proteome</keyword>
<comment type="pathway">
    <text evidence="3">Organic acid metabolism; glycolate biosynthesis; glycolate from 2-phosphoglycolate: step 1/1.</text>
</comment>
<dbReference type="Pfam" id="PF00702">
    <property type="entry name" value="Hydrolase"/>
    <property type="match status" value="1"/>
</dbReference>
<dbReference type="RefSeq" id="WP_114465926.1">
    <property type="nucleotide sequence ID" value="NZ_QPJK01000001.1"/>
</dbReference>
<dbReference type="InterPro" id="IPR036412">
    <property type="entry name" value="HAD-like_sf"/>
</dbReference>
<dbReference type="EMBL" id="QPJK01000001">
    <property type="protein sequence ID" value="RCW76116.1"/>
    <property type="molecule type" value="Genomic_DNA"/>
</dbReference>
<keyword evidence="7" id="KW-0378">Hydrolase</keyword>
<keyword evidence="9" id="KW-0119">Carbohydrate metabolism</keyword>
<dbReference type="GO" id="GO:0005975">
    <property type="term" value="P:carbohydrate metabolic process"/>
    <property type="evidence" value="ECO:0007669"/>
    <property type="project" value="InterPro"/>
</dbReference>
<comment type="cofactor">
    <cofactor evidence="2">
        <name>Mg(2+)</name>
        <dbReference type="ChEBI" id="CHEBI:18420"/>
    </cofactor>
</comment>
<sequence>MARELKAVLFDLDGTLVDSAGDLGAAADQLRTDRGLPALGLEAYRAMAGAGARGMLGVAFGMATDHPDFPLLREEFFQNYERRLTELTRPFDGVATLVEELRVRGLRWGVVTNKPSRFSRPLTAGMALFASSGVLVSGDTTAYTKPHPEPLLHAACVLEVDPASCMYVGDDARDIVAGRAAGMLTVAACYGYLGQVDTAEWGADASINAPLGLLSVLDLAIAPSSLK</sequence>
<dbReference type="InterPro" id="IPR037512">
    <property type="entry name" value="PGPase_prok"/>
</dbReference>
<dbReference type="NCBIfam" id="TIGR01549">
    <property type="entry name" value="HAD-SF-IA-v1"/>
    <property type="match status" value="1"/>
</dbReference>
<dbReference type="Gene3D" id="1.10.150.240">
    <property type="entry name" value="Putative phosphatase, domain 2"/>
    <property type="match status" value="1"/>
</dbReference>
<comment type="catalytic activity">
    <reaction evidence="1">
        <text>2-phosphoglycolate + H2O = glycolate + phosphate</text>
        <dbReference type="Rhea" id="RHEA:14369"/>
        <dbReference type="ChEBI" id="CHEBI:15377"/>
        <dbReference type="ChEBI" id="CHEBI:29805"/>
        <dbReference type="ChEBI" id="CHEBI:43474"/>
        <dbReference type="ChEBI" id="CHEBI:58033"/>
        <dbReference type="EC" id="3.1.3.18"/>
    </reaction>
</comment>
<dbReference type="PANTHER" id="PTHR43434:SF23">
    <property type="entry name" value="PHOSPHOGLYCOLATE PHOSPHATASE"/>
    <property type="match status" value="1"/>
</dbReference>
<evidence type="ECO:0000313" key="10">
    <source>
        <dbReference type="EMBL" id="RCW76116.1"/>
    </source>
</evidence>
<dbReference type="GO" id="GO:0008967">
    <property type="term" value="F:phosphoglycolate phosphatase activity"/>
    <property type="evidence" value="ECO:0007669"/>
    <property type="project" value="UniProtKB-EC"/>
</dbReference>
<evidence type="ECO:0000256" key="8">
    <source>
        <dbReference type="ARBA" id="ARBA00022842"/>
    </source>
</evidence>
<evidence type="ECO:0000256" key="2">
    <source>
        <dbReference type="ARBA" id="ARBA00001946"/>
    </source>
</evidence>
<dbReference type="PRINTS" id="PR00413">
    <property type="entry name" value="HADHALOGNASE"/>
</dbReference>
<dbReference type="Proteomes" id="UP000252884">
    <property type="component" value="Unassembled WGS sequence"/>
</dbReference>
<evidence type="ECO:0000256" key="5">
    <source>
        <dbReference type="ARBA" id="ARBA00013078"/>
    </source>
</evidence>
<dbReference type="OrthoDB" id="9776368at2"/>